<evidence type="ECO:0000256" key="1">
    <source>
        <dbReference type="SAM" id="Phobius"/>
    </source>
</evidence>
<protein>
    <submittedName>
        <fullName evidence="2">Uncharacterized protein</fullName>
    </submittedName>
</protein>
<gene>
    <name evidence="2" type="ORF">BMWSH_5019</name>
</gene>
<evidence type="ECO:0000313" key="3">
    <source>
        <dbReference type="Proteomes" id="UP000001283"/>
    </source>
</evidence>
<name>A0A8D3X3I8_PRIMW</name>
<organism evidence="2 3">
    <name type="scientific">Priestia megaterium (strain WSH-002)</name>
    <name type="common">Bacillus megaterium</name>
    <dbReference type="NCBI Taxonomy" id="1006007"/>
    <lineage>
        <taxon>Bacteria</taxon>
        <taxon>Bacillati</taxon>
        <taxon>Bacillota</taxon>
        <taxon>Bacilli</taxon>
        <taxon>Bacillales</taxon>
        <taxon>Bacillaceae</taxon>
        <taxon>Priestia</taxon>
    </lineage>
</organism>
<sequence length="45" mass="5518">MFKKTRIRLVLFNTMVLMVILSIFSLVLYFYMQHVIFFKSRQSVK</sequence>
<dbReference type="KEGG" id="bmh:BMWSH_5019"/>
<dbReference type="AlphaFoldDB" id="A0A8D3X3I8"/>
<evidence type="ECO:0000313" key="2">
    <source>
        <dbReference type="EMBL" id="AEN91897.1"/>
    </source>
</evidence>
<keyword evidence="1" id="KW-0472">Membrane</keyword>
<reference evidence="2 3" key="1">
    <citation type="journal article" date="2011" name="J. Bacteriol.">
        <title>Complete genome sequence of the industrial strain Bacillus megaterium WSH-002.</title>
        <authorList>
            <person name="Liu L."/>
            <person name="Li Y."/>
            <person name="Zhang J."/>
            <person name="Zou W."/>
            <person name="Zhou Z."/>
            <person name="Liu J."/>
            <person name="Li X."/>
            <person name="Wang L."/>
            <person name="Chen J."/>
        </authorList>
    </citation>
    <scope>NUCLEOTIDE SEQUENCE [LARGE SCALE GENOMIC DNA]</scope>
    <source>
        <strain evidence="2 3">WSH-002</strain>
    </source>
</reference>
<dbReference type="EMBL" id="CP003017">
    <property type="protein sequence ID" value="AEN91897.1"/>
    <property type="molecule type" value="Genomic_DNA"/>
</dbReference>
<feature type="transmembrane region" description="Helical" evidence="1">
    <location>
        <begin position="9"/>
        <end position="32"/>
    </location>
</feature>
<keyword evidence="1" id="KW-0812">Transmembrane</keyword>
<accession>A0A8D3X3I8</accession>
<keyword evidence="1" id="KW-1133">Transmembrane helix</keyword>
<proteinExistence type="predicted"/>
<dbReference type="Proteomes" id="UP000001283">
    <property type="component" value="Chromosome"/>
</dbReference>